<protein>
    <submittedName>
        <fullName evidence="1">Uncharacterized protein</fullName>
    </submittedName>
</protein>
<organism evidence="1 2">
    <name type="scientific">Pseudocohnilembus persalinus</name>
    <name type="common">Ciliate</name>
    <dbReference type="NCBI Taxonomy" id="266149"/>
    <lineage>
        <taxon>Eukaryota</taxon>
        <taxon>Sar</taxon>
        <taxon>Alveolata</taxon>
        <taxon>Ciliophora</taxon>
        <taxon>Intramacronucleata</taxon>
        <taxon>Oligohymenophorea</taxon>
        <taxon>Scuticociliatia</taxon>
        <taxon>Philasterida</taxon>
        <taxon>Pseudocohnilembidae</taxon>
        <taxon>Pseudocohnilembus</taxon>
    </lineage>
</organism>
<comment type="caution">
    <text evidence="1">The sequence shown here is derived from an EMBL/GenBank/DDBJ whole genome shotgun (WGS) entry which is preliminary data.</text>
</comment>
<proteinExistence type="predicted"/>
<sequence>MDGDYSEDIKFCKIIEEEEEEVDIKFDSGICTQIPDYFSKTQEINDFKYIKCTKRDENNNLSMYFEERQTQNQAPIDYIIERWKSFGNQNMLEMANLLQKFKLAQDSEQRKALLATNCQFDEKKKEDIINYVIRCNQKNLMCIMQREYTLKGIKVEGWHFTERFINMLGWDVDDFEMHVLRNGLPKFRGSKEYKIFFLDSIYRSMYKQNGREWNRELYFIKKNGEELILKIQVKVYVNCGLEFMIVKYQDDFNQDNQHRQINIISEFQQNMQLEERTYLQSIKNDKIMCDYQNMVNVKNRTICGFKEINQQVPKKNQ</sequence>
<accession>A0A0V0QXB2</accession>
<name>A0A0V0QXB2_PSEPJ</name>
<reference evidence="1 2" key="1">
    <citation type="journal article" date="2015" name="Sci. Rep.">
        <title>Genome of the facultative scuticociliatosis pathogen Pseudocohnilembus persalinus provides insight into its virulence through horizontal gene transfer.</title>
        <authorList>
            <person name="Xiong J."/>
            <person name="Wang G."/>
            <person name="Cheng J."/>
            <person name="Tian M."/>
            <person name="Pan X."/>
            <person name="Warren A."/>
            <person name="Jiang C."/>
            <person name="Yuan D."/>
            <person name="Miao W."/>
        </authorList>
    </citation>
    <scope>NUCLEOTIDE SEQUENCE [LARGE SCALE GENOMIC DNA]</scope>
    <source>
        <strain evidence="1">36N120E</strain>
    </source>
</reference>
<evidence type="ECO:0000313" key="1">
    <source>
        <dbReference type="EMBL" id="KRX06568.1"/>
    </source>
</evidence>
<evidence type="ECO:0000313" key="2">
    <source>
        <dbReference type="Proteomes" id="UP000054937"/>
    </source>
</evidence>
<dbReference type="EMBL" id="LDAU01000095">
    <property type="protein sequence ID" value="KRX06568.1"/>
    <property type="molecule type" value="Genomic_DNA"/>
</dbReference>
<dbReference type="AlphaFoldDB" id="A0A0V0QXB2"/>
<gene>
    <name evidence="1" type="ORF">PPERSA_10426</name>
</gene>
<dbReference type="Proteomes" id="UP000054937">
    <property type="component" value="Unassembled WGS sequence"/>
</dbReference>
<dbReference type="InParanoid" id="A0A0V0QXB2"/>
<keyword evidence="2" id="KW-1185">Reference proteome</keyword>